<dbReference type="EMBL" id="DRLF01000252">
    <property type="protein sequence ID" value="HEC06613.1"/>
    <property type="molecule type" value="Genomic_DNA"/>
</dbReference>
<feature type="compositionally biased region" description="Basic and acidic residues" evidence="2">
    <location>
        <begin position="330"/>
        <end position="344"/>
    </location>
</feature>
<feature type="chain" id="PRO_5032590092" evidence="3">
    <location>
        <begin position="46"/>
        <end position="344"/>
    </location>
</feature>
<dbReference type="Proteomes" id="UP000886339">
    <property type="component" value="Unassembled WGS sequence"/>
</dbReference>
<keyword evidence="1 3" id="KW-0732">Signal</keyword>
<dbReference type="Pfam" id="PF12849">
    <property type="entry name" value="PBP_like_2"/>
    <property type="match status" value="1"/>
</dbReference>
<dbReference type="InterPro" id="IPR050811">
    <property type="entry name" value="Phosphate_ABC_transporter"/>
</dbReference>
<protein>
    <submittedName>
        <fullName evidence="5">Phosphate ABC transporter substrate-binding protein</fullName>
    </submittedName>
</protein>
<feature type="signal peptide" evidence="3">
    <location>
        <begin position="1"/>
        <end position="45"/>
    </location>
</feature>
<dbReference type="Gene3D" id="3.40.190.10">
    <property type="entry name" value="Periplasmic binding protein-like II"/>
    <property type="match status" value="2"/>
</dbReference>
<gene>
    <name evidence="5" type="ORF">ENJ12_07165</name>
</gene>
<feature type="domain" description="PBP" evidence="4">
    <location>
        <begin position="72"/>
        <end position="292"/>
    </location>
</feature>
<evidence type="ECO:0000256" key="1">
    <source>
        <dbReference type="ARBA" id="ARBA00022729"/>
    </source>
</evidence>
<dbReference type="InterPro" id="IPR024370">
    <property type="entry name" value="PBP_domain"/>
</dbReference>
<dbReference type="AlphaFoldDB" id="A0A831RYD5"/>
<dbReference type="SUPFAM" id="SSF53850">
    <property type="entry name" value="Periplasmic binding protein-like II"/>
    <property type="match status" value="1"/>
</dbReference>
<dbReference type="CDD" id="cd13653">
    <property type="entry name" value="PBP2_phosphate_like_1"/>
    <property type="match status" value="1"/>
</dbReference>
<evidence type="ECO:0000256" key="3">
    <source>
        <dbReference type="SAM" id="SignalP"/>
    </source>
</evidence>
<proteinExistence type="predicted"/>
<feature type="region of interest" description="Disordered" evidence="2">
    <location>
        <begin position="321"/>
        <end position="344"/>
    </location>
</feature>
<dbReference type="PANTHER" id="PTHR30570:SF1">
    <property type="entry name" value="PHOSPHATE-BINDING PROTEIN PSTS"/>
    <property type="match status" value="1"/>
</dbReference>
<reference evidence="5" key="1">
    <citation type="journal article" date="2020" name="mSystems">
        <title>Genome- and Community-Level Interaction Insights into Carbon Utilization and Element Cycling Functions of Hydrothermarchaeota in Hydrothermal Sediment.</title>
        <authorList>
            <person name="Zhou Z."/>
            <person name="Liu Y."/>
            <person name="Xu W."/>
            <person name="Pan J."/>
            <person name="Luo Z.H."/>
            <person name="Li M."/>
        </authorList>
    </citation>
    <scope>NUCLEOTIDE SEQUENCE [LARGE SCALE GENOMIC DNA]</scope>
    <source>
        <strain evidence="5">HyVt-458</strain>
    </source>
</reference>
<organism evidence="5">
    <name type="scientific">Thiolapillus brandeum</name>
    <dbReference type="NCBI Taxonomy" id="1076588"/>
    <lineage>
        <taxon>Bacteria</taxon>
        <taxon>Pseudomonadati</taxon>
        <taxon>Pseudomonadota</taxon>
        <taxon>Gammaproteobacteria</taxon>
        <taxon>Chromatiales</taxon>
        <taxon>Sedimenticolaceae</taxon>
        <taxon>Thiolapillus</taxon>
    </lineage>
</organism>
<sequence>MAAQFPVLLPVCSKVSGSTYPGEKLVKYTLIALFGLLLAVSSANAADSKAAGSKGTEASKTLHWAGCGITKKAFMKELAAEYERIYGVHFELEGGGATKGIRRVKERSVEIGGSCRPKISGAPEERFVRMTPVAWDALVVMVNKDNPVSNISLRQVKELYEGKITNWKELGGNDAPIELLVRKGKISGVGLTLRQLVWGNPDQEFKGTAEFPSSGPLEKAVVKNPNAIGISGISSASKRDVKLLALEGKVPNYENIKSGHYLLYRPLYITYMSRNNPQLKEIKRFISFALSKRGREIIRAQGVVPYLDAIDLSSKLKEQRKTVRAMQEQRMTKKETNKKPETEK</sequence>
<comment type="caution">
    <text evidence="5">The sequence shown here is derived from an EMBL/GenBank/DDBJ whole genome shotgun (WGS) entry which is preliminary data.</text>
</comment>
<evidence type="ECO:0000256" key="2">
    <source>
        <dbReference type="SAM" id="MobiDB-lite"/>
    </source>
</evidence>
<accession>A0A831RYD5</accession>
<evidence type="ECO:0000313" key="5">
    <source>
        <dbReference type="EMBL" id="HEC06613.1"/>
    </source>
</evidence>
<dbReference type="PANTHER" id="PTHR30570">
    <property type="entry name" value="PERIPLASMIC PHOSPHATE BINDING COMPONENT OF PHOSPHATE ABC TRANSPORTER"/>
    <property type="match status" value="1"/>
</dbReference>
<name>A0A831RYD5_9GAMM</name>
<evidence type="ECO:0000259" key="4">
    <source>
        <dbReference type="Pfam" id="PF12849"/>
    </source>
</evidence>